<dbReference type="RefSeq" id="WP_150032422.1">
    <property type="nucleotide sequence ID" value="NZ_VWSH01000002.1"/>
</dbReference>
<dbReference type="PANTHER" id="PTHR43622:SF1">
    <property type="entry name" value="3-DEHYDROQUINATE SYNTHASE"/>
    <property type="match status" value="1"/>
</dbReference>
<dbReference type="GO" id="GO:0009423">
    <property type="term" value="P:chorismate biosynthetic process"/>
    <property type="evidence" value="ECO:0007669"/>
    <property type="project" value="UniProtKB-UniRule"/>
</dbReference>
<evidence type="ECO:0000256" key="3">
    <source>
        <dbReference type="ARBA" id="ARBA00003485"/>
    </source>
</evidence>
<dbReference type="Proteomes" id="UP000323632">
    <property type="component" value="Unassembled WGS sequence"/>
</dbReference>
<dbReference type="SUPFAM" id="SSF56796">
    <property type="entry name" value="Dehydroquinate synthase-like"/>
    <property type="match status" value="1"/>
</dbReference>
<dbReference type="AlphaFoldDB" id="A0A5M6CI94"/>
<dbReference type="EC" id="4.2.3.4" evidence="10"/>
<keyword evidence="5" id="KW-0547">Nucleotide-binding</keyword>
<keyword evidence="4" id="KW-0479">Metal-binding</keyword>
<evidence type="ECO:0000256" key="10">
    <source>
        <dbReference type="NCBIfam" id="TIGR01357"/>
    </source>
</evidence>
<dbReference type="GO" id="GO:0009073">
    <property type="term" value="P:aromatic amino acid family biosynthetic process"/>
    <property type="evidence" value="ECO:0007669"/>
    <property type="project" value="InterPro"/>
</dbReference>
<reference evidence="13 14" key="1">
    <citation type="submission" date="2019-09" db="EMBL/GenBank/DDBJ databases">
        <title>Genome sequence and assembly of Taibaiella sp.</title>
        <authorList>
            <person name="Chhetri G."/>
        </authorList>
    </citation>
    <scope>NUCLEOTIDE SEQUENCE [LARGE SCALE GENOMIC DNA]</scope>
    <source>
        <strain evidence="13 14">KVB11</strain>
    </source>
</reference>
<dbReference type="EMBL" id="VWSH01000002">
    <property type="protein sequence ID" value="KAA5534743.1"/>
    <property type="molecule type" value="Genomic_DNA"/>
</dbReference>
<dbReference type="GO" id="GO:0005737">
    <property type="term" value="C:cytoplasm"/>
    <property type="evidence" value="ECO:0007669"/>
    <property type="project" value="InterPro"/>
</dbReference>
<feature type="domain" description="3-dehydroquinate synthase N-terminal" evidence="11">
    <location>
        <begin position="55"/>
        <end position="167"/>
    </location>
</feature>
<evidence type="ECO:0000256" key="5">
    <source>
        <dbReference type="ARBA" id="ARBA00022741"/>
    </source>
</evidence>
<feature type="domain" description="3-dehydroquinate synthase C-terminal" evidence="12">
    <location>
        <begin position="169"/>
        <end position="305"/>
    </location>
</feature>
<organism evidence="13 14">
    <name type="scientific">Taibaiella lutea</name>
    <dbReference type="NCBI Taxonomy" id="2608001"/>
    <lineage>
        <taxon>Bacteria</taxon>
        <taxon>Pseudomonadati</taxon>
        <taxon>Bacteroidota</taxon>
        <taxon>Chitinophagia</taxon>
        <taxon>Chitinophagales</taxon>
        <taxon>Chitinophagaceae</taxon>
        <taxon>Taibaiella</taxon>
    </lineage>
</organism>
<dbReference type="Gene3D" id="3.40.50.1970">
    <property type="match status" value="1"/>
</dbReference>
<evidence type="ECO:0000259" key="11">
    <source>
        <dbReference type="Pfam" id="PF01761"/>
    </source>
</evidence>
<sequence>MHHRTYNISGNTTQLYFDASFDLLKQLAPPESSFIITDENVMLHYQKQFKSWKVITIPAGEASKNLEALDDIIRQLIALEADRDATIIGVGGGVVTDIAGFVAGIYKRGVKCGFVPTSVLGMVDASLGGKNGLDIGEYKNMAGLIRQPSFILYDFDLLKTLPKAEWINGFAEIIKHTCILDADMFDNLKEHSIEYFQKDKEALALLIERNALLKMKVVEEDEFETGIRKILNFGHTLGHAIENVYELPHGYAISIGMAFAAKLSSALTGFENTEDVIMLLKKYHLPVHFGFNIETALANIQKDKKRKGSDIQYVLLTQVGTATVEPLDIVTIEGFLRKDIHADNH</sequence>
<evidence type="ECO:0000259" key="12">
    <source>
        <dbReference type="Pfam" id="PF24621"/>
    </source>
</evidence>
<evidence type="ECO:0000256" key="8">
    <source>
        <dbReference type="ARBA" id="ARBA00023239"/>
    </source>
</evidence>
<gene>
    <name evidence="13" type="primary">aroB</name>
    <name evidence="13" type="ORF">F0919_09020</name>
</gene>
<evidence type="ECO:0000256" key="2">
    <source>
        <dbReference type="ARBA" id="ARBA00001941"/>
    </source>
</evidence>
<dbReference type="GO" id="GO:0003856">
    <property type="term" value="F:3-dehydroquinate synthase activity"/>
    <property type="evidence" value="ECO:0007669"/>
    <property type="project" value="UniProtKB-UniRule"/>
</dbReference>
<dbReference type="GO" id="GO:0000166">
    <property type="term" value="F:nucleotide binding"/>
    <property type="evidence" value="ECO:0007669"/>
    <property type="project" value="UniProtKB-KW"/>
</dbReference>
<evidence type="ECO:0000313" key="14">
    <source>
        <dbReference type="Proteomes" id="UP000323632"/>
    </source>
</evidence>
<dbReference type="CDD" id="cd08195">
    <property type="entry name" value="DHQS"/>
    <property type="match status" value="1"/>
</dbReference>
<accession>A0A5M6CI94</accession>
<dbReference type="InterPro" id="IPR030960">
    <property type="entry name" value="DHQS/DOIS_N"/>
</dbReference>
<evidence type="ECO:0000256" key="7">
    <source>
        <dbReference type="ARBA" id="ARBA00023027"/>
    </source>
</evidence>
<proteinExistence type="predicted"/>
<dbReference type="InterPro" id="IPR030963">
    <property type="entry name" value="DHQ_synth_fam"/>
</dbReference>
<comment type="cofactor">
    <cofactor evidence="1">
        <name>NAD(+)</name>
        <dbReference type="ChEBI" id="CHEBI:57540"/>
    </cofactor>
</comment>
<dbReference type="PIRSF" id="PIRSF001455">
    <property type="entry name" value="DHQ_synth"/>
    <property type="match status" value="1"/>
</dbReference>
<keyword evidence="14" id="KW-1185">Reference proteome</keyword>
<evidence type="ECO:0000256" key="4">
    <source>
        <dbReference type="ARBA" id="ARBA00022723"/>
    </source>
</evidence>
<dbReference type="NCBIfam" id="TIGR01357">
    <property type="entry name" value="aroB"/>
    <property type="match status" value="1"/>
</dbReference>
<comment type="cofactor">
    <cofactor evidence="2">
        <name>Co(2+)</name>
        <dbReference type="ChEBI" id="CHEBI:48828"/>
    </cofactor>
</comment>
<keyword evidence="8 13" id="KW-0456">Lyase</keyword>
<evidence type="ECO:0000256" key="9">
    <source>
        <dbReference type="ARBA" id="ARBA00023285"/>
    </source>
</evidence>
<keyword evidence="7" id="KW-0520">NAD</keyword>
<evidence type="ECO:0000256" key="1">
    <source>
        <dbReference type="ARBA" id="ARBA00001911"/>
    </source>
</evidence>
<dbReference type="PANTHER" id="PTHR43622">
    <property type="entry name" value="3-DEHYDROQUINATE SYNTHASE"/>
    <property type="match status" value="1"/>
</dbReference>
<dbReference type="Gene3D" id="1.20.1090.10">
    <property type="entry name" value="Dehydroquinate synthase-like - alpha domain"/>
    <property type="match status" value="1"/>
</dbReference>
<dbReference type="InterPro" id="IPR056179">
    <property type="entry name" value="DHQS_C"/>
</dbReference>
<comment type="function">
    <text evidence="3">Catalyzes the conversion of 3-deoxy-D-arabino-heptulosonate 7-phosphate (DAHP) to dehydroquinate (DHQ).</text>
</comment>
<dbReference type="Pfam" id="PF24621">
    <property type="entry name" value="DHQS_C"/>
    <property type="match status" value="1"/>
</dbReference>
<dbReference type="Pfam" id="PF01761">
    <property type="entry name" value="DHQ_synthase"/>
    <property type="match status" value="1"/>
</dbReference>
<keyword evidence="9" id="KW-0170">Cobalt</keyword>
<protein>
    <recommendedName>
        <fullName evidence="10">3-dehydroquinate synthase</fullName>
        <ecNumber evidence="10">4.2.3.4</ecNumber>
    </recommendedName>
</protein>
<dbReference type="InterPro" id="IPR050071">
    <property type="entry name" value="Dehydroquinate_synthase"/>
</dbReference>
<name>A0A5M6CI94_9BACT</name>
<evidence type="ECO:0000313" key="13">
    <source>
        <dbReference type="EMBL" id="KAA5534743.1"/>
    </source>
</evidence>
<comment type="caution">
    <text evidence="13">The sequence shown here is derived from an EMBL/GenBank/DDBJ whole genome shotgun (WGS) entry which is preliminary data.</text>
</comment>
<dbReference type="GO" id="GO:0046872">
    <property type="term" value="F:metal ion binding"/>
    <property type="evidence" value="ECO:0007669"/>
    <property type="project" value="UniProtKB-KW"/>
</dbReference>
<dbReference type="InterPro" id="IPR016037">
    <property type="entry name" value="DHQ_synth_AroB"/>
</dbReference>
<evidence type="ECO:0000256" key="6">
    <source>
        <dbReference type="ARBA" id="ARBA00022833"/>
    </source>
</evidence>
<keyword evidence="6" id="KW-0862">Zinc</keyword>